<keyword evidence="6" id="KW-0482">Metalloprotease</keyword>
<keyword evidence="5" id="KW-0862">Zinc</keyword>
<dbReference type="Pfam" id="PF01447">
    <property type="entry name" value="Peptidase_M4"/>
    <property type="match status" value="1"/>
</dbReference>
<evidence type="ECO:0000256" key="5">
    <source>
        <dbReference type="ARBA" id="ARBA00022833"/>
    </source>
</evidence>
<feature type="domain" description="PKD" evidence="10">
    <location>
        <begin position="583"/>
        <end position="636"/>
    </location>
</feature>
<dbReference type="InterPro" id="IPR050728">
    <property type="entry name" value="Zinc_Metalloprotease_M4"/>
</dbReference>
<dbReference type="SUPFAM" id="SSF49299">
    <property type="entry name" value="PKD domain"/>
    <property type="match status" value="1"/>
</dbReference>
<keyword evidence="9" id="KW-0732">Signal</keyword>
<dbReference type="InterPro" id="IPR023612">
    <property type="entry name" value="Peptidase_M4"/>
</dbReference>
<dbReference type="InterPro" id="IPR045474">
    <property type="entry name" value="GEVED"/>
</dbReference>
<reference evidence="11 12" key="1">
    <citation type="submission" date="2019-03" db="EMBL/GenBank/DDBJ databases">
        <title>Genomic Encyclopedia of Type Strains, Phase III (KMG-III): the genomes of soil and plant-associated and newly described type strains.</title>
        <authorList>
            <person name="Whitman W."/>
        </authorList>
    </citation>
    <scope>NUCLEOTIDE SEQUENCE [LARGE SCALE GENOMIC DNA]</scope>
    <source>
        <strain evidence="11 12">CECT 7378</strain>
    </source>
</reference>
<dbReference type="Gene3D" id="3.10.170.10">
    <property type="match status" value="1"/>
</dbReference>
<feature type="chain" id="PRO_5020559553" evidence="9">
    <location>
        <begin position="23"/>
        <end position="812"/>
    </location>
</feature>
<evidence type="ECO:0000256" key="4">
    <source>
        <dbReference type="ARBA" id="ARBA00022801"/>
    </source>
</evidence>
<dbReference type="Pfam" id="PF02868">
    <property type="entry name" value="Peptidase_M4_C"/>
    <property type="match status" value="1"/>
</dbReference>
<evidence type="ECO:0000259" key="10">
    <source>
        <dbReference type="PROSITE" id="PS50093"/>
    </source>
</evidence>
<evidence type="ECO:0000256" key="9">
    <source>
        <dbReference type="SAM" id="SignalP"/>
    </source>
</evidence>
<dbReference type="InterPro" id="IPR013783">
    <property type="entry name" value="Ig-like_fold"/>
</dbReference>
<dbReference type="Pfam" id="PF18911">
    <property type="entry name" value="PKD_4"/>
    <property type="match status" value="1"/>
</dbReference>
<dbReference type="Pfam" id="PF20009">
    <property type="entry name" value="GEVED"/>
    <property type="match status" value="1"/>
</dbReference>
<proteinExistence type="inferred from homology"/>
<dbReference type="SUPFAM" id="SSF55486">
    <property type="entry name" value="Metalloproteases ('zincins'), catalytic domain"/>
    <property type="match status" value="1"/>
</dbReference>
<evidence type="ECO:0000256" key="8">
    <source>
        <dbReference type="SAM" id="MobiDB-lite"/>
    </source>
</evidence>
<keyword evidence="3" id="KW-0479">Metal-binding</keyword>
<dbReference type="Gene3D" id="2.60.40.10">
    <property type="entry name" value="Immunoglobulins"/>
    <property type="match status" value="1"/>
</dbReference>
<evidence type="ECO:0000313" key="11">
    <source>
        <dbReference type="EMBL" id="TDO98874.1"/>
    </source>
</evidence>
<accession>A0A4R6MBN0</accession>
<dbReference type="AlphaFoldDB" id="A0A4R6MBN0"/>
<evidence type="ECO:0000256" key="2">
    <source>
        <dbReference type="ARBA" id="ARBA00022670"/>
    </source>
</evidence>
<dbReference type="InterPro" id="IPR000601">
    <property type="entry name" value="PKD_dom"/>
</dbReference>
<dbReference type="PANTHER" id="PTHR33794:SF1">
    <property type="entry name" value="BACILLOLYSIN"/>
    <property type="match status" value="1"/>
</dbReference>
<evidence type="ECO:0000256" key="7">
    <source>
        <dbReference type="ARBA" id="ARBA00023145"/>
    </source>
</evidence>
<name>A0A4R6MBN0_9GAMM</name>
<evidence type="ECO:0000256" key="6">
    <source>
        <dbReference type="ARBA" id="ARBA00023049"/>
    </source>
</evidence>
<dbReference type="GO" id="GO:0046872">
    <property type="term" value="F:metal ion binding"/>
    <property type="evidence" value="ECO:0007669"/>
    <property type="project" value="UniProtKB-KW"/>
</dbReference>
<dbReference type="InterPro" id="IPR001570">
    <property type="entry name" value="Peptidase_M4_C_domain"/>
</dbReference>
<evidence type="ECO:0000313" key="12">
    <source>
        <dbReference type="Proteomes" id="UP000294656"/>
    </source>
</evidence>
<protein>
    <submittedName>
        <fullName evidence="11">Vibriolysin</fullName>
    </submittedName>
</protein>
<sequence>MRTLLLCLMALFLFGCTGGSSDDSDSTSPSQPDMPIEPEPEPEENQAPFIDIKSDAIAELDSTTRIDFQVTDADENLQRVDVELLSPFVDGARLNYSLITKESEGQYQLSISLKDAVLQRILIFNIEAEDTLGTISNKTLYVYPLSTRAKQLLPSGMVRFIDRDGTSQQISGLALINSKSSTLDVSNVELGLASGKIASSEKRALATREVSENDAFLEVYLSSVSLNVADAYFYVRRFSASGEVLDEVFTPLFDYKGNTPISGKGGSLRSGSYHFGEDKPSLQTHSYVDGNTEWCEFDNGFSFVHDMSNETDNRSPVVIDDQLFPAFRFDCTSQKSNENRPLKNSGFDDLVVNYSPLNDSLFGSYVVNNLYLSRIGLLPQEGKTRIRAHYGKNQDNAFWQKGYVDIGEGYLFSFSLSDLETIVHEVSHGFTTRFSNLGLDGVDRAVAEAFSDIAAVSAEYMVKGETNFLYGEDSIQFWTYEAARSLKDPSKDGAYVQYTEDLDLTNPYKGIGLLTKPFYVLATTKEWDVMKAFDVFLWANMNCWSTGLTFLDAAQCVADGADSLGLNKIDVVRAFSRVGMDLNSDQPIADFEHQSVGLQANFIGKSVGSDTVSWTWNFGDNQTSQLQNPSHTYSSSIENALVSLKVTNSQGQSNTYYEEISVSDGYCVSLNEEEWAVTQDFWISQLTLNGITFASGNASYQAATNKSSPIALNIGSTYSLDATIEGSDLPNGFANVVRVWLDLDGNKKFESNELLIDEFYTQTSNLELSIPDSAVTGHMLMRVVYMNQHVMYDPCVDKIDGEIEDYWVNLVE</sequence>
<evidence type="ECO:0000256" key="3">
    <source>
        <dbReference type="ARBA" id="ARBA00022723"/>
    </source>
</evidence>
<keyword evidence="7" id="KW-0865">Zymogen</keyword>
<dbReference type="Gene3D" id="1.10.390.10">
    <property type="entry name" value="Neutral Protease Domain 2"/>
    <property type="match status" value="1"/>
</dbReference>
<dbReference type="PROSITE" id="PS51257">
    <property type="entry name" value="PROKAR_LIPOPROTEIN"/>
    <property type="match status" value="1"/>
</dbReference>
<organism evidence="11 12">
    <name type="scientific">Marinomonas balearica</name>
    <dbReference type="NCBI Taxonomy" id="491947"/>
    <lineage>
        <taxon>Bacteria</taxon>
        <taxon>Pseudomonadati</taxon>
        <taxon>Pseudomonadota</taxon>
        <taxon>Gammaproteobacteria</taxon>
        <taxon>Oceanospirillales</taxon>
        <taxon>Oceanospirillaceae</taxon>
        <taxon>Marinomonas</taxon>
    </lineage>
</organism>
<keyword evidence="12" id="KW-1185">Reference proteome</keyword>
<dbReference type="OrthoDB" id="5378341at2"/>
<dbReference type="Proteomes" id="UP000294656">
    <property type="component" value="Unassembled WGS sequence"/>
</dbReference>
<dbReference type="PRINTS" id="PR00730">
    <property type="entry name" value="THERMOLYSIN"/>
</dbReference>
<dbReference type="InterPro" id="IPR035986">
    <property type="entry name" value="PKD_dom_sf"/>
</dbReference>
<evidence type="ECO:0000256" key="1">
    <source>
        <dbReference type="ARBA" id="ARBA00009388"/>
    </source>
</evidence>
<dbReference type="PANTHER" id="PTHR33794">
    <property type="entry name" value="BACILLOLYSIN"/>
    <property type="match status" value="1"/>
</dbReference>
<feature type="region of interest" description="Disordered" evidence="8">
    <location>
        <begin position="19"/>
        <end position="45"/>
    </location>
</feature>
<dbReference type="GO" id="GO:0004222">
    <property type="term" value="F:metalloendopeptidase activity"/>
    <property type="evidence" value="ECO:0007669"/>
    <property type="project" value="InterPro"/>
</dbReference>
<comment type="similarity">
    <text evidence="1">Belongs to the peptidase M4 family.</text>
</comment>
<dbReference type="InterPro" id="IPR013856">
    <property type="entry name" value="Peptidase_M4_domain"/>
</dbReference>
<dbReference type="GO" id="GO:0006508">
    <property type="term" value="P:proteolysis"/>
    <property type="evidence" value="ECO:0007669"/>
    <property type="project" value="UniProtKB-KW"/>
</dbReference>
<dbReference type="EMBL" id="SNXC01000010">
    <property type="protein sequence ID" value="TDO98874.1"/>
    <property type="molecule type" value="Genomic_DNA"/>
</dbReference>
<dbReference type="CDD" id="cd00146">
    <property type="entry name" value="PKD"/>
    <property type="match status" value="1"/>
</dbReference>
<dbReference type="SMART" id="SM00089">
    <property type="entry name" value="PKD"/>
    <property type="match status" value="1"/>
</dbReference>
<gene>
    <name evidence="11" type="ORF">DFP79_1289</name>
</gene>
<feature type="signal peptide" evidence="9">
    <location>
        <begin position="1"/>
        <end position="22"/>
    </location>
</feature>
<dbReference type="PROSITE" id="PS50093">
    <property type="entry name" value="PKD"/>
    <property type="match status" value="1"/>
</dbReference>
<comment type="caution">
    <text evidence="11">The sequence shown here is derived from an EMBL/GenBank/DDBJ whole genome shotgun (WGS) entry which is preliminary data.</text>
</comment>
<dbReference type="RefSeq" id="WP_133503095.1">
    <property type="nucleotide sequence ID" value="NZ_SNXC01000010.1"/>
</dbReference>
<keyword evidence="2" id="KW-0645">Protease</keyword>
<dbReference type="InterPro" id="IPR027268">
    <property type="entry name" value="Peptidase_M4/M1_CTD_sf"/>
</dbReference>
<dbReference type="InterPro" id="IPR022409">
    <property type="entry name" value="PKD/Chitinase_dom"/>
</dbReference>
<keyword evidence="4" id="KW-0378">Hydrolase</keyword>